<evidence type="ECO:0000256" key="6">
    <source>
        <dbReference type="SAM" id="MobiDB-lite"/>
    </source>
</evidence>
<dbReference type="SUPFAM" id="SSF81301">
    <property type="entry name" value="Nucleotidyltransferase"/>
    <property type="match status" value="1"/>
</dbReference>
<evidence type="ECO:0000256" key="5">
    <source>
        <dbReference type="ARBA" id="ARBA00022842"/>
    </source>
</evidence>
<dbReference type="PANTHER" id="PTHR12271:SF66">
    <property type="entry name" value="TERMINAL URIDYLYLTRANSFERASE TAILOR"/>
    <property type="match status" value="1"/>
</dbReference>
<keyword evidence="10" id="KW-1185">Reference proteome</keyword>
<feature type="domain" description="Poly(A) RNA polymerase mitochondrial-like central palm" evidence="8">
    <location>
        <begin position="204"/>
        <end position="254"/>
    </location>
</feature>
<dbReference type="InterPro" id="IPR002058">
    <property type="entry name" value="PAP_assoc"/>
</dbReference>
<comment type="cofactor">
    <cofactor evidence="2">
        <name>Mg(2+)</name>
        <dbReference type="ChEBI" id="CHEBI:18420"/>
    </cofactor>
</comment>
<comment type="cofactor">
    <cofactor evidence="1">
        <name>Mn(2+)</name>
        <dbReference type="ChEBI" id="CHEBI:29035"/>
    </cofactor>
</comment>
<dbReference type="InterPro" id="IPR043519">
    <property type="entry name" value="NT_sf"/>
</dbReference>
<feature type="compositionally biased region" description="Polar residues" evidence="6">
    <location>
        <begin position="1274"/>
        <end position="1283"/>
    </location>
</feature>
<evidence type="ECO:0000256" key="4">
    <source>
        <dbReference type="ARBA" id="ARBA00022723"/>
    </source>
</evidence>
<dbReference type="Gene3D" id="1.10.1410.10">
    <property type="match status" value="1"/>
</dbReference>
<feature type="region of interest" description="Disordered" evidence="6">
    <location>
        <begin position="1260"/>
        <end position="1300"/>
    </location>
</feature>
<feature type="compositionally biased region" description="Polar residues" evidence="6">
    <location>
        <begin position="956"/>
        <end position="966"/>
    </location>
</feature>
<feature type="region of interest" description="Disordered" evidence="6">
    <location>
        <begin position="657"/>
        <end position="693"/>
    </location>
</feature>
<feature type="compositionally biased region" description="Basic and acidic residues" evidence="6">
    <location>
        <begin position="657"/>
        <end position="670"/>
    </location>
</feature>
<feature type="compositionally biased region" description="Basic and acidic residues" evidence="6">
    <location>
        <begin position="1055"/>
        <end position="1064"/>
    </location>
</feature>
<evidence type="ECO:0000256" key="2">
    <source>
        <dbReference type="ARBA" id="ARBA00001946"/>
    </source>
</evidence>
<name>A0A8J2HHU1_COTCN</name>
<feature type="domain" description="PAP-associated" evidence="7">
    <location>
        <begin position="341"/>
        <end position="402"/>
    </location>
</feature>
<gene>
    <name evidence="9" type="ORF">HICCMSTLAB_LOCUS7978</name>
</gene>
<proteinExistence type="predicted"/>
<keyword evidence="4" id="KW-0479">Metal-binding</keyword>
<dbReference type="GO" id="GO:0050265">
    <property type="term" value="F:RNA uridylyltransferase activity"/>
    <property type="evidence" value="ECO:0007669"/>
    <property type="project" value="TreeGrafter"/>
</dbReference>
<accession>A0A8J2HHU1</accession>
<evidence type="ECO:0000256" key="3">
    <source>
        <dbReference type="ARBA" id="ARBA00022679"/>
    </source>
</evidence>
<dbReference type="SUPFAM" id="SSF54928">
    <property type="entry name" value="RNA-binding domain, RBD"/>
    <property type="match status" value="1"/>
</dbReference>
<keyword evidence="3" id="KW-0808">Transferase</keyword>
<dbReference type="SUPFAM" id="SSF81631">
    <property type="entry name" value="PAP/OAS1 substrate-binding domain"/>
    <property type="match status" value="1"/>
</dbReference>
<protein>
    <submittedName>
        <fullName evidence="9">Similar to tut1: Speckle targeted PIP5K1A-regulated poly(A) polymerase (Danio rerio)</fullName>
    </submittedName>
</protein>
<keyword evidence="5" id="KW-0460">Magnesium</keyword>
<feature type="region of interest" description="Disordered" evidence="6">
    <location>
        <begin position="107"/>
        <end position="127"/>
    </location>
</feature>
<evidence type="ECO:0000259" key="8">
    <source>
        <dbReference type="Pfam" id="PF22600"/>
    </source>
</evidence>
<evidence type="ECO:0000256" key="1">
    <source>
        <dbReference type="ARBA" id="ARBA00001936"/>
    </source>
</evidence>
<dbReference type="InterPro" id="IPR035979">
    <property type="entry name" value="RBD_domain_sf"/>
</dbReference>
<feature type="region of interest" description="Disordered" evidence="6">
    <location>
        <begin position="1038"/>
        <end position="1065"/>
    </location>
</feature>
<evidence type="ECO:0000259" key="7">
    <source>
        <dbReference type="Pfam" id="PF03828"/>
    </source>
</evidence>
<dbReference type="GO" id="GO:0003676">
    <property type="term" value="F:nucleic acid binding"/>
    <property type="evidence" value="ECO:0007669"/>
    <property type="project" value="InterPro"/>
</dbReference>
<feature type="region of interest" description="Disordered" evidence="6">
    <location>
        <begin position="956"/>
        <end position="977"/>
    </location>
</feature>
<feature type="compositionally biased region" description="Basic and acidic residues" evidence="6">
    <location>
        <begin position="110"/>
        <end position="121"/>
    </location>
</feature>
<dbReference type="GO" id="GO:0046872">
    <property type="term" value="F:metal ion binding"/>
    <property type="evidence" value="ECO:0007669"/>
    <property type="project" value="UniProtKB-KW"/>
</dbReference>
<dbReference type="Pfam" id="PF22600">
    <property type="entry name" value="MTPAP-like_central"/>
    <property type="match status" value="1"/>
</dbReference>
<reference evidence="9" key="1">
    <citation type="submission" date="2021-04" db="EMBL/GenBank/DDBJ databases">
        <authorList>
            <person name="Chebbi M.A.C M."/>
        </authorList>
    </citation>
    <scope>NUCLEOTIDE SEQUENCE</scope>
</reference>
<evidence type="ECO:0000313" key="9">
    <source>
        <dbReference type="EMBL" id="CAG5095978.1"/>
    </source>
</evidence>
<dbReference type="GO" id="GO:1990817">
    <property type="term" value="F:poly(A) RNA polymerase activity"/>
    <property type="evidence" value="ECO:0007669"/>
    <property type="project" value="UniProtKB-ARBA"/>
</dbReference>
<dbReference type="InterPro" id="IPR054708">
    <property type="entry name" value="MTPAP-like_central"/>
</dbReference>
<dbReference type="Proteomes" id="UP000786811">
    <property type="component" value="Unassembled WGS sequence"/>
</dbReference>
<comment type="caution">
    <text evidence="9">The sequence shown here is derived from an EMBL/GenBank/DDBJ whole genome shotgun (WGS) entry which is preliminary data.</text>
</comment>
<sequence length="1300" mass="151459">MARRCEICSLDLIDEYSFHGHLLGKKHLRNVELEQLKTKKEQNSIFVSPLPKWAQPNDIIEFFTKYGPIHYYKFGPRKTADEVLSKKLVYFNNWKLTIIPRKIITPQQNKAEKSRKQSTSDDDKEDEESFHDKLKLELEAKPTFESQLTKFLSLVQKDDNVVEESCDKVCISLNRVFRSSFPYCKALRFGSTRVFREAKAILFRNPAIFNHVIPIPLARIPVIKFDHIPTKTNCDLSFKHGFGVHNSLLIKYFLSLNPKLRPLMIIIKYWAKILDITGTNKITNYSLIMVIIFYLQQPDVNLLPTLTDLQSSSSPVFASGWRIDFDRYHKHETVNDSSIPELLHGFFKFYSEFNFSLNLITPLDGIIHPRIDYNEIANNLGINIESLNLSKPACIQDPMELDLNIANSWNERLLLDFQKHCAEAVTLCEDSALNDNKSLLPSILNPEVKHKSKKPKSIHIVIPAGKFEDFGLPDDFEQRDDNDNKQKYKENHWFSVVYKLIQRIFEDIFKLNIHVTYDETNIKQIKLDQESDVHTNENNKIMLLCNGNYCVSRTRKGRLSSNLDPTLSCIDKEILISDKILENLKEKKEETIIKFICILEKKTNPLHVFMKITDAQDSNKAFSEIDLSYFIKNSCEKIKVSNEINNTIEYAEKAIQHDDEPNKIQEKESKPPAIPKTKFTTKKSHESFSTSLSRLKSFPAEEIRRIQLSPKPETNLNYQQNDGQGDGFLQSLYSGSLKLPDKNFALNQQHLPSTEYQQIPPKDSNFYQKSDRQIHRPFVPMSRGLNIQEPHFVFDDHIDNFPASNYSIENKEMLVNTNESNLQASKASVDDLNQVKYKKEPEIRDFIPQKIANTSIQIRPEPRSHYKNPQVLHQQNTLQEVPPQIFAHHHLEPEYLNVMNYEPTSTYEMTSPQDLMINRLRINQSNKAENQQYSHKNYPNTPRQYPHLENTLESKNTTKNSTTQQYHEYPPQKLPGSHNKEIKKKVIQFTPAMKHDQELLISKLKQQGISEEIIKRQFDALLTEQKRQLSYLQQLAQPENPDKSSKIVTKRKISRNSEDGKPEWMAHITPPRITYASVDKIKSSQNTIKQQQKKNVGFNSNNKVNVNKNSEQTIQYWQANDRQNGIYVNCRNYQPWHKARGISTEDRQCNCHQRNVLQHQQYPIHQQNFPINSGHFPAQYHPHKQHPEINPLGNGYFIMYDPSHQYPNNGEIFQSNHHPFPHEYRNYQQNSAGYQQNWMGNPHLKQYNQPHNFEVSKNLQEGNFNEKQRKQVEETPNTVNFSHCKSAAGKNARNNGLQDI</sequence>
<organism evidence="9 10">
    <name type="scientific">Cotesia congregata</name>
    <name type="common">Parasitoid wasp</name>
    <name type="synonym">Apanteles congregatus</name>
    <dbReference type="NCBI Taxonomy" id="51543"/>
    <lineage>
        <taxon>Eukaryota</taxon>
        <taxon>Metazoa</taxon>
        <taxon>Ecdysozoa</taxon>
        <taxon>Arthropoda</taxon>
        <taxon>Hexapoda</taxon>
        <taxon>Insecta</taxon>
        <taxon>Pterygota</taxon>
        <taxon>Neoptera</taxon>
        <taxon>Endopterygota</taxon>
        <taxon>Hymenoptera</taxon>
        <taxon>Apocrita</taxon>
        <taxon>Ichneumonoidea</taxon>
        <taxon>Braconidae</taxon>
        <taxon>Microgastrinae</taxon>
        <taxon>Cotesia</taxon>
    </lineage>
</organism>
<evidence type="ECO:0000313" key="10">
    <source>
        <dbReference type="Proteomes" id="UP000786811"/>
    </source>
</evidence>
<dbReference type="GO" id="GO:0031123">
    <property type="term" value="P:RNA 3'-end processing"/>
    <property type="evidence" value="ECO:0007669"/>
    <property type="project" value="TreeGrafter"/>
</dbReference>
<dbReference type="Pfam" id="PF03828">
    <property type="entry name" value="PAP_assoc"/>
    <property type="match status" value="1"/>
</dbReference>
<dbReference type="EMBL" id="CAJNRD030001121">
    <property type="protein sequence ID" value="CAG5095978.1"/>
    <property type="molecule type" value="Genomic_DNA"/>
</dbReference>
<dbReference type="PANTHER" id="PTHR12271">
    <property type="entry name" value="POLY A POLYMERASE CID PAP -RELATED"/>
    <property type="match status" value="1"/>
</dbReference>
<dbReference type="OrthoDB" id="407432at2759"/>
<feature type="compositionally biased region" description="Basic and acidic residues" evidence="6">
    <location>
        <begin position="1264"/>
        <end position="1273"/>
    </location>
</feature>